<dbReference type="Pfam" id="PF07687">
    <property type="entry name" value="M20_dimer"/>
    <property type="match status" value="1"/>
</dbReference>
<name>A0AA51N4D9_9BACT</name>
<protein>
    <submittedName>
        <fullName evidence="4">Amidohydrolase</fullName>
    </submittedName>
</protein>
<keyword evidence="2" id="KW-0479">Metal-binding</keyword>
<feature type="binding site" evidence="2">
    <location>
        <position position="133"/>
    </location>
    <ligand>
        <name>Mn(2+)</name>
        <dbReference type="ChEBI" id="CHEBI:29035"/>
        <label>2</label>
    </ligand>
</feature>
<keyword evidence="2" id="KW-0464">Manganese</keyword>
<dbReference type="Proteomes" id="UP001244443">
    <property type="component" value="Chromosome"/>
</dbReference>
<evidence type="ECO:0000313" key="5">
    <source>
        <dbReference type="Proteomes" id="UP001244443"/>
    </source>
</evidence>
<dbReference type="RefSeq" id="WP_308355763.1">
    <property type="nucleotide sequence ID" value="NZ_CP129970.2"/>
</dbReference>
<dbReference type="EMBL" id="CP129970">
    <property type="protein sequence ID" value="WMN06057.1"/>
    <property type="molecule type" value="Genomic_DNA"/>
</dbReference>
<dbReference type="InterPro" id="IPR036264">
    <property type="entry name" value="Bact_exopeptidase_dim_dom"/>
</dbReference>
<evidence type="ECO:0000256" key="2">
    <source>
        <dbReference type="PIRSR" id="PIRSR005962-1"/>
    </source>
</evidence>
<comment type="cofactor">
    <cofactor evidence="2">
        <name>Mn(2+)</name>
        <dbReference type="ChEBI" id="CHEBI:29035"/>
    </cofactor>
    <text evidence="2">The Mn(2+) ion enhances activity.</text>
</comment>
<dbReference type="InterPro" id="IPR011650">
    <property type="entry name" value="Peptidase_M20_dimer"/>
</dbReference>
<feature type="binding site" evidence="2">
    <location>
        <position position="100"/>
    </location>
    <ligand>
        <name>Mn(2+)</name>
        <dbReference type="ChEBI" id="CHEBI:29035"/>
        <label>2</label>
    </ligand>
</feature>
<dbReference type="NCBIfam" id="TIGR01891">
    <property type="entry name" value="amidohydrolases"/>
    <property type="match status" value="1"/>
</dbReference>
<evidence type="ECO:0000313" key="4">
    <source>
        <dbReference type="EMBL" id="WMN06057.1"/>
    </source>
</evidence>
<dbReference type="PANTHER" id="PTHR11014:SF169">
    <property type="entry name" value="CLAN MH, FAMILY M20, PEPTIDASE T-LIKE METALLOPEPTIDASE"/>
    <property type="match status" value="1"/>
</dbReference>
<keyword evidence="1" id="KW-0378">Hydrolase</keyword>
<reference evidence="4" key="1">
    <citation type="submission" date="2023-08" db="EMBL/GenBank/DDBJ databases">
        <title>Comparative genomics and taxonomic characterization of three novel marine species of genus Marivirga.</title>
        <authorList>
            <person name="Muhammad N."/>
            <person name="Kim S.-G."/>
        </authorList>
    </citation>
    <scope>NUCLEOTIDE SEQUENCE [LARGE SCALE GENOMIC DNA]</scope>
    <source>
        <strain evidence="4">ABR2-2</strain>
    </source>
</reference>
<dbReference type="InterPro" id="IPR002933">
    <property type="entry name" value="Peptidase_M20"/>
</dbReference>
<organism evidence="4 5">
    <name type="scientific">Marivirga arenosa</name>
    <dbReference type="NCBI Taxonomy" id="3059076"/>
    <lineage>
        <taxon>Bacteria</taxon>
        <taxon>Pseudomonadati</taxon>
        <taxon>Bacteroidota</taxon>
        <taxon>Cytophagia</taxon>
        <taxon>Cytophagales</taxon>
        <taxon>Marivirgaceae</taxon>
        <taxon>Marivirga</taxon>
    </lineage>
</organism>
<evidence type="ECO:0000256" key="1">
    <source>
        <dbReference type="ARBA" id="ARBA00022801"/>
    </source>
</evidence>
<dbReference type="Gene3D" id="3.30.70.360">
    <property type="match status" value="1"/>
</dbReference>
<dbReference type="GO" id="GO:0016787">
    <property type="term" value="F:hydrolase activity"/>
    <property type="evidence" value="ECO:0007669"/>
    <property type="project" value="UniProtKB-KW"/>
</dbReference>
<gene>
    <name evidence="4" type="ORF">QYS48_31450</name>
</gene>
<dbReference type="Pfam" id="PF01546">
    <property type="entry name" value="Peptidase_M20"/>
    <property type="match status" value="1"/>
</dbReference>
<dbReference type="PIRSF" id="PIRSF005962">
    <property type="entry name" value="Pept_M20D_amidohydro"/>
    <property type="match status" value="1"/>
</dbReference>
<dbReference type="SUPFAM" id="SSF55031">
    <property type="entry name" value="Bacterial exopeptidase dimerisation domain"/>
    <property type="match status" value="1"/>
</dbReference>
<feature type="binding site" evidence="2">
    <location>
        <position position="98"/>
    </location>
    <ligand>
        <name>Mn(2+)</name>
        <dbReference type="ChEBI" id="CHEBI:29035"/>
        <label>2</label>
    </ligand>
</feature>
<dbReference type="Gene3D" id="3.40.630.10">
    <property type="entry name" value="Zn peptidases"/>
    <property type="match status" value="1"/>
</dbReference>
<accession>A0AA51N4D9</accession>
<feature type="domain" description="Peptidase M20 dimerisation" evidence="3">
    <location>
        <begin position="182"/>
        <end position="278"/>
    </location>
</feature>
<feature type="binding site" evidence="2">
    <location>
        <position position="159"/>
    </location>
    <ligand>
        <name>Mn(2+)</name>
        <dbReference type="ChEBI" id="CHEBI:29035"/>
        <label>2</label>
    </ligand>
</feature>
<dbReference type="GO" id="GO:0046872">
    <property type="term" value="F:metal ion binding"/>
    <property type="evidence" value="ECO:0007669"/>
    <property type="project" value="UniProtKB-KW"/>
</dbReference>
<feature type="binding site" evidence="2">
    <location>
        <position position="353"/>
    </location>
    <ligand>
        <name>Mn(2+)</name>
        <dbReference type="ChEBI" id="CHEBI:29035"/>
        <label>2</label>
    </ligand>
</feature>
<evidence type="ECO:0000259" key="3">
    <source>
        <dbReference type="Pfam" id="PF07687"/>
    </source>
</evidence>
<dbReference type="SUPFAM" id="SSF53187">
    <property type="entry name" value="Zn-dependent exopeptidases"/>
    <property type="match status" value="1"/>
</dbReference>
<keyword evidence="5" id="KW-1185">Reference proteome</keyword>
<proteinExistence type="predicted"/>
<dbReference type="InterPro" id="IPR017439">
    <property type="entry name" value="Amidohydrolase"/>
</dbReference>
<dbReference type="AlphaFoldDB" id="A0AA51N4D9"/>
<dbReference type="PANTHER" id="PTHR11014">
    <property type="entry name" value="PEPTIDASE M20 FAMILY MEMBER"/>
    <property type="match status" value="1"/>
</dbReference>
<sequence length="381" mass="42356">MDLNLDVEELIQLRHLLHENAETSNNEEKTAKIIVEFLEDLKPDEIWSNQGGHGVIALFKGKEPGENIGFRADTDALHIAETIHLEYASKTPHTAHKCGHDGHMTMVAGIAAYLKNNPVQKGNVYLLFQPAEETGEGAERINKALKDLDIHLDYIFGLHNLPDFPKGKILSKSGTFAAASRGMVIKLFGKTSHAAEPEFGISPVLAMAKITTQMTNLHKELEFSSLALATVIHAELGEIAFGTTPGYAEIRVTLRAMKDEDMEILIEEAENLARKHCEDEGLGCEISYTEIFPSTENSEETVNILKQSASSMGLDYVPLEKPFKWSEDFGHYKLQSQTGFFGLGSGVECAHLHDEFYDFPDDIIPMGVKMYIGLMKYFKVI</sequence>